<dbReference type="InterPro" id="IPR050300">
    <property type="entry name" value="GDXG_lipolytic_enzyme"/>
</dbReference>
<dbReference type="Gene3D" id="3.40.50.1820">
    <property type="entry name" value="alpha/beta hydrolase"/>
    <property type="match status" value="1"/>
</dbReference>
<dbReference type="InterPro" id="IPR029058">
    <property type="entry name" value="AB_hydrolase_fold"/>
</dbReference>
<dbReference type="PANTHER" id="PTHR48081:SF8">
    <property type="entry name" value="ALPHA_BETA HYDROLASE FOLD-3 DOMAIN-CONTAINING PROTEIN-RELATED"/>
    <property type="match status" value="1"/>
</dbReference>
<proteinExistence type="predicted"/>
<dbReference type="SUPFAM" id="SSF53474">
    <property type="entry name" value="alpha/beta-Hydrolases"/>
    <property type="match status" value="1"/>
</dbReference>
<name>A0ABY8W9Z5_9ACTN</name>
<feature type="domain" description="Alpha/beta hydrolase fold-3" evidence="2">
    <location>
        <begin position="89"/>
        <end position="295"/>
    </location>
</feature>
<evidence type="ECO:0000259" key="2">
    <source>
        <dbReference type="Pfam" id="PF07859"/>
    </source>
</evidence>
<protein>
    <submittedName>
        <fullName evidence="3">Alpha/beta hydrolase</fullName>
    </submittedName>
</protein>
<accession>A0ABY8W9Z5</accession>
<reference evidence="3 4" key="1">
    <citation type="submission" date="2023-06" db="EMBL/GenBank/DDBJ databases">
        <authorList>
            <person name="Yushchuk O."/>
            <person name="Binda E."/>
            <person name="Ruckert-Reed C."/>
            <person name="Fedorenko V."/>
            <person name="Kalinowski J."/>
            <person name="Marinelli F."/>
        </authorList>
    </citation>
    <scope>NUCLEOTIDE SEQUENCE [LARGE SCALE GENOMIC DNA]</scope>
    <source>
        <strain evidence="3 4">NRRL 3884</strain>
    </source>
</reference>
<evidence type="ECO:0000313" key="3">
    <source>
        <dbReference type="EMBL" id="WIM94327.1"/>
    </source>
</evidence>
<dbReference type="InterPro" id="IPR013094">
    <property type="entry name" value="AB_hydrolase_3"/>
</dbReference>
<evidence type="ECO:0000313" key="4">
    <source>
        <dbReference type="Proteomes" id="UP001240150"/>
    </source>
</evidence>
<gene>
    <name evidence="3" type="ORF">ACTOB_006344</name>
</gene>
<dbReference type="Pfam" id="PF07859">
    <property type="entry name" value="Abhydrolase_3"/>
    <property type="match status" value="1"/>
</dbReference>
<dbReference type="EMBL" id="CP126980">
    <property type="protein sequence ID" value="WIM94327.1"/>
    <property type="molecule type" value="Genomic_DNA"/>
</dbReference>
<sequence length="321" mass="34556">MRDTIEAPLVVRLLQRVRTEPDWAAISAGELAAIQAAENRRRASRLMRLITGWPEPGVTIGWERVALSGRDVPVRVYRPQPATGELPLVLHVHGGGFVGTAAQSDWINSALAARLPAVVVSVEHRLVSPEVPLLAGVDDAWEVLREVFRHAARWGIDPGRVALFGESAGAAITGTVALRARDAGLALRAQVLVNPCTDLTATAFDYPSMREHADSPTLTVGQMRFFRRMAVPDGTDPRAVSPLHAWDAARLAPALVVVPTVDPVADQGRAYAQRLRIAGTPVRLTEHPGATHAFVSMPGVVPQARAARAEIVGFLRERLGS</sequence>
<dbReference type="RefSeq" id="WP_284915530.1">
    <property type="nucleotide sequence ID" value="NZ_CP126980.1"/>
</dbReference>
<organism evidence="3 4">
    <name type="scientific">Actinoplanes oblitus</name>
    <dbReference type="NCBI Taxonomy" id="3040509"/>
    <lineage>
        <taxon>Bacteria</taxon>
        <taxon>Bacillati</taxon>
        <taxon>Actinomycetota</taxon>
        <taxon>Actinomycetes</taxon>
        <taxon>Micromonosporales</taxon>
        <taxon>Micromonosporaceae</taxon>
        <taxon>Actinoplanes</taxon>
    </lineage>
</organism>
<evidence type="ECO:0000256" key="1">
    <source>
        <dbReference type="ARBA" id="ARBA00022801"/>
    </source>
</evidence>
<dbReference type="Proteomes" id="UP001240150">
    <property type="component" value="Chromosome"/>
</dbReference>
<dbReference type="GO" id="GO:0016787">
    <property type="term" value="F:hydrolase activity"/>
    <property type="evidence" value="ECO:0007669"/>
    <property type="project" value="UniProtKB-KW"/>
</dbReference>
<keyword evidence="1 3" id="KW-0378">Hydrolase</keyword>
<keyword evidence="4" id="KW-1185">Reference proteome</keyword>
<dbReference type="PANTHER" id="PTHR48081">
    <property type="entry name" value="AB HYDROLASE SUPERFAMILY PROTEIN C4A8.06C"/>
    <property type="match status" value="1"/>
</dbReference>